<protein>
    <submittedName>
        <fullName evidence="1">Uncharacterized protein</fullName>
    </submittedName>
</protein>
<evidence type="ECO:0000313" key="1">
    <source>
        <dbReference type="EMBL" id="GLX68766.1"/>
    </source>
</evidence>
<organism evidence="1 2">
    <name type="scientific">Paenibacillus glycanilyticus</name>
    <dbReference type="NCBI Taxonomy" id="126569"/>
    <lineage>
        <taxon>Bacteria</taxon>
        <taxon>Bacillati</taxon>
        <taxon>Bacillota</taxon>
        <taxon>Bacilli</taxon>
        <taxon>Bacillales</taxon>
        <taxon>Paenibacillaceae</taxon>
        <taxon>Paenibacillus</taxon>
    </lineage>
</organism>
<dbReference type="EMBL" id="BSSQ01000013">
    <property type="protein sequence ID" value="GLX68766.1"/>
    <property type="molecule type" value="Genomic_DNA"/>
</dbReference>
<proteinExistence type="predicted"/>
<evidence type="ECO:0000313" key="2">
    <source>
        <dbReference type="Proteomes" id="UP001157114"/>
    </source>
</evidence>
<sequence>MAMLFDPTIYDNLKVALENQLYDLDNLDERIRIVNRVDRLDMAVMSRDFSLRFILAGGDRAKRVAAEIRLDTSLRDLATELLELQDGEPPGCGLRLIFHLTVADAELECPRIEAAVREHWGAELLLTQTLCFVYGGERESSNGRYKNTVELRFNRRIDEEQMNDLPELIEHMLLTLETLEEL</sequence>
<name>A0ABQ6GGN3_9BACL</name>
<keyword evidence="2" id="KW-1185">Reference proteome</keyword>
<dbReference type="Proteomes" id="UP001157114">
    <property type="component" value="Unassembled WGS sequence"/>
</dbReference>
<reference evidence="1 2" key="1">
    <citation type="submission" date="2023-03" db="EMBL/GenBank/DDBJ databases">
        <title>Draft genome sequence of the bacteria which degrade cell wall of Tricholomamatutake.</title>
        <authorList>
            <person name="Konishi Y."/>
            <person name="Fukuta Y."/>
            <person name="Shirasaka N."/>
        </authorList>
    </citation>
    <scope>NUCLEOTIDE SEQUENCE [LARGE SCALE GENOMIC DNA]</scope>
    <source>
        <strain evidence="2">mu1</strain>
    </source>
</reference>
<accession>A0ABQ6GGN3</accession>
<dbReference type="RefSeq" id="WP_284239537.1">
    <property type="nucleotide sequence ID" value="NZ_BSSQ01000013.1"/>
</dbReference>
<comment type="caution">
    <text evidence="1">The sequence shown here is derived from an EMBL/GenBank/DDBJ whole genome shotgun (WGS) entry which is preliminary data.</text>
</comment>
<gene>
    <name evidence="1" type="ORF">MU1_31110</name>
</gene>